<protein>
    <submittedName>
        <fullName evidence="1">Uncharacterized protein</fullName>
    </submittedName>
</protein>
<name>A0A433QJ83_9FUNG</name>
<dbReference type="Proteomes" id="UP000274822">
    <property type="component" value="Unassembled WGS sequence"/>
</dbReference>
<dbReference type="AlphaFoldDB" id="A0A433QJ83"/>
<dbReference type="EMBL" id="RBNJ01004619">
    <property type="protein sequence ID" value="RUS29835.1"/>
    <property type="molecule type" value="Genomic_DNA"/>
</dbReference>
<accession>A0A433QJ83</accession>
<organism evidence="1 2">
    <name type="scientific">Jimgerdemannia flammicorona</name>
    <dbReference type="NCBI Taxonomy" id="994334"/>
    <lineage>
        <taxon>Eukaryota</taxon>
        <taxon>Fungi</taxon>
        <taxon>Fungi incertae sedis</taxon>
        <taxon>Mucoromycota</taxon>
        <taxon>Mucoromycotina</taxon>
        <taxon>Endogonomycetes</taxon>
        <taxon>Endogonales</taxon>
        <taxon>Endogonaceae</taxon>
        <taxon>Jimgerdemannia</taxon>
    </lineage>
</organism>
<evidence type="ECO:0000313" key="2">
    <source>
        <dbReference type="Proteomes" id="UP000274822"/>
    </source>
</evidence>
<sequence length="132" mass="14587">MSLVDENLFVSQYLHLLSQRAVRYAADHAPSSPSFSPKLKKSVQPPGDAIEQKTAVEPVPEIQQPGDMGLTYRGSARVRETAFWVNLRKTLGQEFVDQGDAEKVLVEFMGLYKEILGKLTPIEIEAIVGGSK</sequence>
<reference evidence="1 2" key="1">
    <citation type="journal article" date="2018" name="New Phytol.">
        <title>Phylogenomics of Endogonaceae and evolution of mycorrhizas within Mucoromycota.</title>
        <authorList>
            <person name="Chang Y."/>
            <person name="Desiro A."/>
            <person name="Na H."/>
            <person name="Sandor L."/>
            <person name="Lipzen A."/>
            <person name="Clum A."/>
            <person name="Barry K."/>
            <person name="Grigoriev I.V."/>
            <person name="Martin F.M."/>
            <person name="Stajich J.E."/>
            <person name="Smith M.E."/>
            <person name="Bonito G."/>
            <person name="Spatafora J.W."/>
        </authorList>
    </citation>
    <scope>NUCLEOTIDE SEQUENCE [LARGE SCALE GENOMIC DNA]</scope>
    <source>
        <strain evidence="1 2">AD002</strain>
    </source>
</reference>
<comment type="caution">
    <text evidence="1">The sequence shown here is derived from an EMBL/GenBank/DDBJ whole genome shotgun (WGS) entry which is preliminary data.</text>
</comment>
<keyword evidence="2" id="KW-1185">Reference proteome</keyword>
<proteinExistence type="predicted"/>
<evidence type="ECO:0000313" key="1">
    <source>
        <dbReference type="EMBL" id="RUS29835.1"/>
    </source>
</evidence>
<gene>
    <name evidence="1" type="ORF">BC938DRAFT_480180</name>
</gene>